<dbReference type="Pfam" id="PF04452">
    <property type="entry name" value="Methyltrans_RNA"/>
    <property type="match status" value="1"/>
</dbReference>
<dbReference type="GO" id="GO:0070042">
    <property type="term" value="F:rRNA (uridine-N3-)-methyltransferase activity"/>
    <property type="evidence" value="ECO:0007669"/>
    <property type="project" value="TreeGrafter"/>
</dbReference>
<dbReference type="SUPFAM" id="SSF88697">
    <property type="entry name" value="PUA domain-like"/>
    <property type="match status" value="1"/>
</dbReference>
<comment type="catalytic activity">
    <reaction evidence="9 10">
        <text>uridine(1498) in 16S rRNA + S-adenosyl-L-methionine = N(3)-methyluridine(1498) in 16S rRNA + S-adenosyl-L-homocysteine + H(+)</text>
        <dbReference type="Rhea" id="RHEA:42920"/>
        <dbReference type="Rhea" id="RHEA-COMP:10283"/>
        <dbReference type="Rhea" id="RHEA-COMP:10284"/>
        <dbReference type="ChEBI" id="CHEBI:15378"/>
        <dbReference type="ChEBI" id="CHEBI:57856"/>
        <dbReference type="ChEBI" id="CHEBI:59789"/>
        <dbReference type="ChEBI" id="CHEBI:65315"/>
        <dbReference type="ChEBI" id="CHEBI:74502"/>
        <dbReference type="EC" id="2.1.1.193"/>
    </reaction>
</comment>
<evidence type="ECO:0000256" key="8">
    <source>
        <dbReference type="ARBA" id="ARBA00025699"/>
    </source>
</evidence>
<proteinExistence type="inferred from homology"/>
<keyword evidence="7 10" id="KW-0949">S-adenosyl-L-methionine</keyword>
<dbReference type="PANTHER" id="PTHR30027">
    <property type="entry name" value="RIBOSOMAL RNA SMALL SUBUNIT METHYLTRANSFERASE E"/>
    <property type="match status" value="1"/>
</dbReference>
<evidence type="ECO:0000256" key="9">
    <source>
        <dbReference type="ARBA" id="ARBA00047944"/>
    </source>
</evidence>
<gene>
    <name evidence="13" type="ORF">DQK91_06355</name>
</gene>
<dbReference type="Gene3D" id="3.40.1280.10">
    <property type="match status" value="1"/>
</dbReference>
<evidence type="ECO:0000256" key="2">
    <source>
        <dbReference type="ARBA" id="ARBA00005528"/>
    </source>
</evidence>
<evidence type="ECO:0000256" key="5">
    <source>
        <dbReference type="ARBA" id="ARBA00022603"/>
    </source>
</evidence>
<feature type="domain" description="Ribosomal RNA small subunit methyltransferase E PUA-like" evidence="12">
    <location>
        <begin position="21"/>
        <end position="65"/>
    </location>
</feature>
<evidence type="ECO:0000313" key="14">
    <source>
        <dbReference type="Proteomes" id="UP000434052"/>
    </source>
</evidence>
<dbReference type="InterPro" id="IPR046887">
    <property type="entry name" value="RsmE_PUA-like"/>
</dbReference>
<dbReference type="GO" id="GO:0005737">
    <property type="term" value="C:cytoplasm"/>
    <property type="evidence" value="ECO:0007669"/>
    <property type="project" value="UniProtKB-SubCell"/>
</dbReference>
<dbReference type="GO" id="GO:0070475">
    <property type="term" value="P:rRNA base methylation"/>
    <property type="evidence" value="ECO:0007669"/>
    <property type="project" value="TreeGrafter"/>
</dbReference>
<evidence type="ECO:0000259" key="12">
    <source>
        <dbReference type="Pfam" id="PF20260"/>
    </source>
</evidence>
<keyword evidence="4 10" id="KW-0698">rRNA processing</keyword>
<organism evidence="13 14">
    <name type="scientific">Oceanidesulfovibrio marinus</name>
    <dbReference type="NCBI Taxonomy" id="370038"/>
    <lineage>
        <taxon>Bacteria</taxon>
        <taxon>Pseudomonadati</taxon>
        <taxon>Thermodesulfobacteriota</taxon>
        <taxon>Desulfovibrionia</taxon>
        <taxon>Desulfovibrionales</taxon>
        <taxon>Desulfovibrionaceae</taxon>
        <taxon>Oceanidesulfovibrio</taxon>
    </lineage>
</organism>
<feature type="domain" description="Ribosomal RNA small subunit methyltransferase E methyltransferase" evidence="11">
    <location>
        <begin position="76"/>
        <end position="237"/>
    </location>
</feature>
<dbReference type="InterPro" id="IPR029028">
    <property type="entry name" value="Alpha/beta_knot_MTases"/>
</dbReference>
<dbReference type="InterPro" id="IPR046886">
    <property type="entry name" value="RsmE_MTase_dom"/>
</dbReference>
<dbReference type="InterPro" id="IPR015947">
    <property type="entry name" value="PUA-like_sf"/>
</dbReference>
<comment type="function">
    <text evidence="8 10">Specifically methylates the N3 position of the uracil ring of uridine 1498 (m3U1498) in 16S rRNA. Acts on the fully assembled 30S ribosomal subunit.</text>
</comment>
<keyword evidence="3 10" id="KW-0963">Cytoplasm</keyword>
<keyword evidence="6 10" id="KW-0808">Transferase</keyword>
<dbReference type="PIRSF" id="PIRSF015601">
    <property type="entry name" value="MTase_slr0722"/>
    <property type="match status" value="1"/>
</dbReference>
<dbReference type="InterPro" id="IPR006700">
    <property type="entry name" value="RsmE"/>
</dbReference>
<dbReference type="Proteomes" id="UP000434052">
    <property type="component" value="Unassembled WGS sequence"/>
</dbReference>
<comment type="subcellular location">
    <subcellularLocation>
        <location evidence="1 10">Cytoplasm</location>
    </subcellularLocation>
</comment>
<evidence type="ECO:0000256" key="1">
    <source>
        <dbReference type="ARBA" id="ARBA00004496"/>
    </source>
</evidence>
<evidence type="ECO:0000313" key="13">
    <source>
        <dbReference type="EMBL" id="TVM35021.1"/>
    </source>
</evidence>
<dbReference type="NCBIfam" id="TIGR00046">
    <property type="entry name" value="RsmE family RNA methyltransferase"/>
    <property type="match status" value="1"/>
</dbReference>
<evidence type="ECO:0000256" key="4">
    <source>
        <dbReference type="ARBA" id="ARBA00022552"/>
    </source>
</evidence>
<evidence type="ECO:0000259" key="11">
    <source>
        <dbReference type="Pfam" id="PF04452"/>
    </source>
</evidence>
<accession>A0A6P1ZJ56</accession>
<evidence type="ECO:0000256" key="6">
    <source>
        <dbReference type="ARBA" id="ARBA00022679"/>
    </source>
</evidence>
<dbReference type="NCBIfam" id="NF008703">
    <property type="entry name" value="PRK11713.6-2"/>
    <property type="match status" value="1"/>
</dbReference>
<dbReference type="InterPro" id="IPR029026">
    <property type="entry name" value="tRNA_m1G_MTases_N"/>
</dbReference>
<dbReference type="EC" id="2.1.1.193" evidence="10"/>
<comment type="caution">
    <text evidence="13">The sequence shown here is derived from an EMBL/GenBank/DDBJ whole genome shotgun (WGS) entry which is preliminary data.</text>
</comment>
<evidence type="ECO:0000256" key="7">
    <source>
        <dbReference type="ARBA" id="ARBA00022691"/>
    </source>
</evidence>
<dbReference type="AlphaFoldDB" id="A0A6P1ZJ56"/>
<protein>
    <recommendedName>
        <fullName evidence="10">Ribosomal RNA small subunit methyltransferase E</fullName>
        <ecNumber evidence="10">2.1.1.193</ecNumber>
    </recommendedName>
</protein>
<reference evidence="13 14" key="1">
    <citation type="submission" date="2018-06" db="EMBL/GenBank/DDBJ databases">
        <title>Complete genome of Desulfovibrio marinus P48SEP.</title>
        <authorList>
            <person name="Crispim J.S."/>
            <person name="Vidigal P.M.P."/>
            <person name="Silva L.C.F."/>
            <person name="Araujo L.C."/>
            <person name="Laguardia C.N."/>
            <person name="Dias R.S."/>
            <person name="Sousa M.P."/>
            <person name="Paula S.O."/>
            <person name="Silva C."/>
        </authorList>
    </citation>
    <scope>NUCLEOTIDE SEQUENCE [LARGE SCALE GENOMIC DNA]</scope>
    <source>
        <strain evidence="13 14">P48SEP</strain>
    </source>
</reference>
<comment type="similarity">
    <text evidence="2 10">Belongs to the RNA methyltransferase RsmE family.</text>
</comment>
<evidence type="ECO:0000256" key="3">
    <source>
        <dbReference type="ARBA" id="ARBA00022490"/>
    </source>
</evidence>
<dbReference type="CDD" id="cd18084">
    <property type="entry name" value="RsmE-like"/>
    <property type="match status" value="1"/>
</dbReference>
<dbReference type="EMBL" id="QMIF01000003">
    <property type="protein sequence ID" value="TVM35021.1"/>
    <property type="molecule type" value="Genomic_DNA"/>
</dbReference>
<dbReference type="SUPFAM" id="SSF75217">
    <property type="entry name" value="alpha/beta knot"/>
    <property type="match status" value="1"/>
</dbReference>
<sequence>MRSFYLDSSDWPELPDERLSLTGAEAHHASRVVRVQPGEEVRVFDGLGREALAAVEYVGKNRVDLAPVEIRVVQPSARPVTLAVAWTKALRRSWLLEKAVELEASAIWFWQADRSQGRIPDEPKETWTGQLVAGAKQCESAWIPELRTFPKGLAEVAAAAASIPGRYILWEDPQQPRMLTAQDLAASEPMLFVLGPEGGFSPKEEALFTAEGSGFVPVSLGRRILRWETAALLCLGLAFWSGS</sequence>
<dbReference type="Pfam" id="PF20260">
    <property type="entry name" value="PUA_4"/>
    <property type="match status" value="1"/>
</dbReference>
<evidence type="ECO:0000256" key="10">
    <source>
        <dbReference type="PIRNR" id="PIRNR015601"/>
    </source>
</evidence>
<dbReference type="RefSeq" id="WP_144234573.1">
    <property type="nucleotide sequence ID" value="NZ_QMIF01000003.1"/>
</dbReference>
<dbReference type="OrthoDB" id="9815641at2"/>
<name>A0A6P1ZJ56_9BACT</name>
<keyword evidence="5 10" id="KW-0489">Methyltransferase</keyword>
<dbReference type="PANTHER" id="PTHR30027:SF3">
    <property type="entry name" value="16S RRNA (URACIL(1498)-N(3))-METHYLTRANSFERASE"/>
    <property type="match status" value="1"/>
</dbReference>